<protein>
    <submittedName>
        <fullName evidence="1">Aminotransferase class I/II-fold pyridoxal phosphate-dependent enzyme</fullName>
    </submittedName>
</protein>
<proteinExistence type="predicted"/>
<name>A0ACC6P2Y7_9BURK</name>
<sequence length="387" mass="41419">MKLSDTGPDARPCAPEVAATLRDEVLSSHAYAVPPATGLIKLDAMENPFPLPAALQDALGQRLAHLAVNRYPDPAHQASLRAALRQHEGLADGLDVMLGNGSDELIALLSQAVRGPDGSPGTVLAPEPGFVMYGVSARLNRQNYVGVPLKADDFGLDAPAMVTAIREHRPALVYLAYPNNPTANLFDDEAVAQVVDAVLANGHGFVVFDEAYQPFASKSQRARLGQSPQILVMRTLSKFGLAGVRLGYLMGPTEVIAQLDKVRPPYNISVLNLECALFALEHASEFARQARLIRDQREQLCGLLGALPGVRCWPSQANMILLRVGDSDAQATAVHASLRAQGVLVKNISAAHPLLRGCLRLTVGSPEENIALVRSLHQALDDSRQPG</sequence>
<comment type="caution">
    <text evidence="1">The sequence shown here is derived from an EMBL/GenBank/DDBJ whole genome shotgun (WGS) entry which is preliminary data.</text>
</comment>
<accession>A0ACC6P2Y7</accession>
<keyword evidence="1" id="KW-0032">Aminotransferase</keyword>
<gene>
    <name evidence="1" type="ORF">RV045_07035</name>
</gene>
<keyword evidence="1" id="KW-0808">Transferase</keyword>
<keyword evidence="2" id="KW-1185">Reference proteome</keyword>
<evidence type="ECO:0000313" key="2">
    <source>
        <dbReference type="Proteomes" id="UP001364695"/>
    </source>
</evidence>
<dbReference type="EMBL" id="JAWDIE010000008">
    <property type="protein sequence ID" value="MEJ7138184.1"/>
    <property type="molecule type" value="Genomic_DNA"/>
</dbReference>
<reference evidence="1" key="1">
    <citation type="submission" date="2023-10" db="EMBL/GenBank/DDBJ databases">
        <title>Amphibacter perezi, gen. nov., sp. nov. a novel taxa of the family Comamonadaceae, class Betaproteobacteria isolated from the skin microbiota of Pelophylax perezi from different populations.</title>
        <authorList>
            <person name="Costa S."/>
            <person name="Proenca D.N."/>
            <person name="Lopes I."/>
            <person name="Morais P.V."/>
        </authorList>
    </citation>
    <scope>NUCLEOTIDE SEQUENCE</scope>
    <source>
        <strain evidence="1">SL12-8</strain>
    </source>
</reference>
<dbReference type="Proteomes" id="UP001364695">
    <property type="component" value="Unassembled WGS sequence"/>
</dbReference>
<evidence type="ECO:0000313" key="1">
    <source>
        <dbReference type="EMBL" id="MEJ7138184.1"/>
    </source>
</evidence>
<organism evidence="1 2">
    <name type="scientific">Amphibiibacter pelophylacis</name>
    <dbReference type="NCBI Taxonomy" id="1799477"/>
    <lineage>
        <taxon>Bacteria</taxon>
        <taxon>Pseudomonadati</taxon>
        <taxon>Pseudomonadota</taxon>
        <taxon>Betaproteobacteria</taxon>
        <taxon>Burkholderiales</taxon>
        <taxon>Sphaerotilaceae</taxon>
        <taxon>Amphibiibacter</taxon>
    </lineage>
</organism>